<evidence type="ECO:0000313" key="3">
    <source>
        <dbReference type="Proteomes" id="UP000297982"/>
    </source>
</evidence>
<dbReference type="STRING" id="192814.GCA_900166575_00538"/>
<comment type="caution">
    <text evidence="2">The sequence shown here is derived from an EMBL/GenBank/DDBJ whole genome shotgun (WGS) entry which is preliminary data.</text>
</comment>
<keyword evidence="1" id="KW-0812">Transmembrane</keyword>
<organism evidence="2 3">
    <name type="scientific">Halobacillus salinus</name>
    <dbReference type="NCBI Taxonomy" id="192814"/>
    <lineage>
        <taxon>Bacteria</taxon>
        <taxon>Bacillati</taxon>
        <taxon>Bacillota</taxon>
        <taxon>Bacilli</taxon>
        <taxon>Bacillales</taxon>
        <taxon>Bacillaceae</taxon>
        <taxon>Halobacillus</taxon>
    </lineage>
</organism>
<evidence type="ECO:0000313" key="2">
    <source>
        <dbReference type="EMBL" id="TGB03660.1"/>
    </source>
</evidence>
<dbReference type="AlphaFoldDB" id="A0A4Z0H0M0"/>
<accession>A0A4Z0H0M0</accession>
<dbReference type="EMBL" id="SRJC01000001">
    <property type="protein sequence ID" value="TGB03660.1"/>
    <property type="molecule type" value="Genomic_DNA"/>
</dbReference>
<keyword evidence="1" id="KW-0472">Membrane</keyword>
<sequence length="61" mass="6915">MRTILFLIVLVPAILFDDVITAFIQNVFNTNSFFTGVIYVLTVALVLSVALLMHRKRTTED</sequence>
<feature type="transmembrane region" description="Helical" evidence="1">
    <location>
        <begin position="32"/>
        <end position="53"/>
    </location>
</feature>
<gene>
    <name evidence="2" type="ORF">E4663_01255</name>
</gene>
<protein>
    <submittedName>
        <fullName evidence="2">Uncharacterized protein</fullName>
    </submittedName>
</protein>
<proteinExistence type="predicted"/>
<reference evidence="2 3" key="1">
    <citation type="journal article" date="2003" name="Int. J. Syst. Evol. Microbiol.">
        <title>Halobacillus salinus sp. nov., isolated from a salt lake on the coast of the East Sea in Korea.</title>
        <authorList>
            <person name="Yoon J.H."/>
            <person name="Kang K.H."/>
            <person name="Park Y.H."/>
        </authorList>
    </citation>
    <scope>NUCLEOTIDE SEQUENCE [LARGE SCALE GENOMIC DNA]</scope>
    <source>
        <strain evidence="2 3">HSL-3</strain>
    </source>
</reference>
<name>A0A4Z0H0M0_9BACI</name>
<evidence type="ECO:0000256" key="1">
    <source>
        <dbReference type="SAM" id="Phobius"/>
    </source>
</evidence>
<dbReference type="Proteomes" id="UP000297982">
    <property type="component" value="Unassembled WGS sequence"/>
</dbReference>
<dbReference type="RefSeq" id="WP_135326382.1">
    <property type="nucleotide sequence ID" value="NZ_SRJC01000001.1"/>
</dbReference>
<keyword evidence="1" id="KW-1133">Transmembrane helix</keyword>
<keyword evidence="3" id="KW-1185">Reference proteome</keyword>